<organism evidence="4 5">
    <name type="scientific">Kalanchoe fedtschenkoi</name>
    <name type="common">Lavender scallops</name>
    <name type="synonym">South American air plant</name>
    <dbReference type="NCBI Taxonomy" id="63787"/>
    <lineage>
        <taxon>Eukaryota</taxon>
        <taxon>Viridiplantae</taxon>
        <taxon>Streptophyta</taxon>
        <taxon>Embryophyta</taxon>
        <taxon>Tracheophyta</taxon>
        <taxon>Spermatophyta</taxon>
        <taxon>Magnoliopsida</taxon>
        <taxon>eudicotyledons</taxon>
        <taxon>Gunneridae</taxon>
        <taxon>Pentapetalae</taxon>
        <taxon>Saxifragales</taxon>
        <taxon>Crassulaceae</taxon>
        <taxon>Kalanchoe</taxon>
    </lineage>
</organism>
<dbReference type="EnsemblPlants" id="Kaladp0060s0397.1.v1.1">
    <property type="protein sequence ID" value="Kaladp0060s0397.1.v1.1"/>
    <property type="gene ID" value="Kaladp0060s0397.v1.1"/>
</dbReference>
<evidence type="ECO:0000256" key="2">
    <source>
        <dbReference type="ARBA" id="ARBA00023186"/>
    </source>
</evidence>
<dbReference type="Pfam" id="PF02341">
    <property type="entry name" value="RbcX"/>
    <property type="match status" value="1"/>
</dbReference>
<name>A0A7N0UCU3_KALFE</name>
<dbReference type="GO" id="GO:0015979">
    <property type="term" value="P:photosynthesis"/>
    <property type="evidence" value="ECO:0007669"/>
    <property type="project" value="UniProtKB-KW"/>
</dbReference>
<dbReference type="PANTHER" id="PTHR33791:SF12">
    <property type="entry name" value="CHAPERONIN-LIKE RBCX PROTEIN 1, CHLOROPLASTIC"/>
    <property type="match status" value="1"/>
</dbReference>
<dbReference type="InterPro" id="IPR038052">
    <property type="entry name" value="Chaperonin_RbcX_sf"/>
</dbReference>
<accession>A0A7N0UCU3</accession>
<evidence type="ECO:0000256" key="1">
    <source>
        <dbReference type="ARBA" id="ARBA00022531"/>
    </source>
</evidence>
<reference evidence="4" key="1">
    <citation type="submission" date="2021-01" db="UniProtKB">
        <authorList>
            <consortium name="EnsemblPlants"/>
        </authorList>
    </citation>
    <scope>IDENTIFICATION</scope>
</reference>
<dbReference type="OMA" id="KFCANLM"/>
<sequence>MESSVLMLLNKISFTPLNLGRKRAAPAAWPRTGRRASAHPISQKMYVPGFGEKSPEAKAAINIHDFFTYIAVRIVLAQLESYNTEAHQELMEFVDRTSLNDGDKFCADLMRESPRHKTLAMRILEVRSSYCKEDFEWDNMQRLAAQLVDESNKKLMREYLLETSDIEKGK</sequence>
<dbReference type="GO" id="GO:0015977">
    <property type="term" value="P:carbon fixation"/>
    <property type="evidence" value="ECO:0007669"/>
    <property type="project" value="UniProtKB-KW"/>
</dbReference>
<dbReference type="Gramene" id="Kaladp0060s0397.1.v1.1">
    <property type="protein sequence ID" value="Kaladp0060s0397.1.v1.1"/>
    <property type="gene ID" value="Kaladp0060s0397.v1.1"/>
</dbReference>
<dbReference type="PANTHER" id="PTHR33791">
    <property type="entry name" value="CHAPERONIN-LIKE RBCX PROTEIN 1, CHLOROPLASTIC"/>
    <property type="match status" value="1"/>
</dbReference>
<keyword evidence="5" id="KW-1185">Reference proteome</keyword>
<keyword evidence="3" id="KW-0120">Carbon dioxide fixation</keyword>
<dbReference type="GO" id="GO:0044183">
    <property type="term" value="F:protein folding chaperone"/>
    <property type="evidence" value="ECO:0007669"/>
    <property type="project" value="InterPro"/>
</dbReference>
<dbReference type="Proteomes" id="UP000594263">
    <property type="component" value="Unplaced"/>
</dbReference>
<proteinExistence type="predicted"/>
<dbReference type="InterPro" id="IPR003435">
    <property type="entry name" value="Chaperonin_RcbX"/>
</dbReference>
<dbReference type="Gene3D" id="1.10.1200.210">
    <property type="entry name" value="Chaperonin-like RbcX"/>
    <property type="match status" value="1"/>
</dbReference>
<dbReference type="GO" id="GO:0110102">
    <property type="term" value="P:ribulose bisphosphate carboxylase complex assembly"/>
    <property type="evidence" value="ECO:0007669"/>
    <property type="project" value="InterPro"/>
</dbReference>
<keyword evidence="1" id="KW-0602">Photosynthesis</keyword>
<keyword evidence="2" id="KW-0143">Chaperone</keyword>
<dbReference type="AlphaFoldDB" id="A0A7N0UCU3"/>
<protein>
    <recommendedName>
        <fullName evidence="6">Chaperonin-like protein</fullName>
    </recommendedName>
</protein>
<evidence type="ECO:0008006" key="6">
    <source>
        <dbReference type="Google" id="ProtNLM"/>
    </source>
</evidence>
<evidence type="ECO:0000313" key="4">
    <source>
        <dbReference type="EnsemblPlants" id="Kaladp0060s0397.1.v1.1"/>
    </source>
</evidence>
<evidence type="ECO:0000313" key="5">
    <source>
        <dbReference type="Proteomes" id="UP000594263"/>
    </source>
</evidence>
<dbReference type="SUPFAM" id="SSF158615">
    <property type="entry name" value="RbcX-like"/>
    <property type="match status" value="1"/>
</dbReference>
<evidence type="ECO:0000256" key="3">
    <source>
        <dbReference type="ARBA" id="ARBA00023300"/>
    </source>
</evidence>